<sequence>MAVKALGPAQLEVVQAITRALTDVDHGLLVACSGGPDSLALSVGAHQVARRTGRPLTAVIIDHGLQDGSGQVAERVHDQLSGYGLSAVEVIKVEVARDSGDGPEAAARTARYRALDEAADRLGATTILLGHTRDDQAETVLLGLARGSGTRSLAGMASRSGRLVRPLLELPRATTEQACAEAGLTPWRDPHNADPAYARVRVRDRVLPVLETELGPGIAAALARTARLARDDADLLDELAERAAAEVRTGDGLECAGTLALPAALRARVLRSWLQERGAREVSAERLAEVTRLVTDWHGQAGIDLPGVTVTRREGRLITCGRLGDRG</sequence>
<keyword evidence="3 7" id="KW-0819">tRNA processing</keyword>
<dbReference type="GO" id="GO:0005737">
    <property type="term" value="C:cytoplasm"/>
    <property type="evidence" value="ECO:0007669"/>
    <property type="project" value="UniProtKB-SubCell"/>
</dbReference>
<comment type="caution">
    <text evidence="10">The sequence shown here is derived from an EMBL/GenBank/DDBJ whole genome shotgun (WGS) entry which is preliminary data.</text>
</comment>
<dbReference type="RefSeq" id="WP_179754271.1">
    <property type="nucleotide sequence ID" value="NZ_JACCBU010000001.1"/>
</dbReference>
<comment type="catalytic activity">
    <reaction evidence="6 7">
        <text>cytidine(34) in tRNA(Ile2) + L-lysine + ATP = lysidine(34) in tRNA(Ile2) + AMP + diphosphate + H(+)</text>
        <dbReference type="Rhea" id="RHEA:43744"/>
        <dbReference type="Rhea" id="RHEA-COMP:10625"/>
        <dbReference type="Rhea" id="RHEA-COMP:10670"/>
        <dbReference type="ChEBI" id="CHEBI:15378"/>
        <dbReference type="ChEBI" id="CHEBI:30616"/>
        <dbReference type="ChEBI" id="CHEBI:32551"/>
        <dbReference type="ChEBI" id="CHEBI:33019"/>
        <dbReference type="ChEBI" id="CHEBI:82748"/>
        <dbReference type="ChEBI" id="CHEBI:83665"/>
        <dbReference type="ChEBI" id="CHEBI:456215"/>
        <dbReference type="EC" id="6.3.4.19"/>
    </reaction>
</comment>
<dbReference type="Proteomes" id="UP000569914">
    <property type="component" value="Unassembled WGS sequence"/>
</dbReference>
<dbReference type="Pfam" id="PF01171">
    <property type="entry name" value="ATP_bind_3"/>
    <property type="match status" value="1"/>
</dbReference>
<evidence type="ECO:0000256" key="2">
    <source>
        <dbReference type="ARBA" id="ARBA00022598"/>
    </source>
</evidence>
<reference evidence="10 11" key="1">
    <citation type="submission" date="2020-07" db="EMBL/GenBank/DDBJ databases">
        <title>Sequencing the genomes of 1000 actinobacteria strains.</title>
        <authorList>
            <person name="Klenk H.-P."/>
        </authorList>
    </citation>
    <scope>NUCLEOTIDE SEQUENCE [LARGE SCALE GENOMIC DNA]</scope>
    <source>
        <strain evidence="10 11">DSM 22083</strain>
    </source>
</reference>
<proteinExistence type="inferred from homology"/>
<dbReference type="Gene3D" id="3.40.50.620">
    <property type="entry name" value="HUPs"/>
    <property type="match status" value="1"/>
</dbReference>
<keyword evidence="2 7" id="KW-0436">Ligase</keyword>
<dbReference type="InterPro" id="IPR015262">
    <property type="entry name" value="tRNA_Ile_lys_synt_subst-bd"/>
</dbReference>
<evidence type="ECO:0000256" key="7">
    <source>
        <dbReference type="HAMAP-Rule" id="MF_01161"/>
    </source>
</evidence>
<dbReference type="HAMAP" id="MF_01161">
    <property type="entry name" value="tRNA_Ile_lys_synt"/>
    <property type="match status" value="1"/>
</dbReference>
<dbReference type="AlphaFoldDB" id="A0A7Y9I9Y1"/>
<evidence type="ECO:0000313" key="10">
    <source>
        <dbReference type="EMBL" id="NYE73046.1"/>
    </source>
</evidence>
<feature type="domain" description="tRNA(Ile)-lysidine synthase substrate-binding" evidence="9">
    <location>
        <begin position="253"/>
        <end position="317"/>
    </location>
</feature>
<dbReference type="GO" id="GO:0006400">
    <property type="term" value="P:tRNA modification"/>
    <property type="evidence" value="ECO:0007669"/>
    <property type="project" value="UniProtKB-UniRule"/>
</dbReference>
<evidence type="ECO:0000259" key="8">
    <source>
        <dbReference type="Pfam" id="PF01171"/>
    </source>
</evidence>
<dbReference type="EMBL" id="JACCBU010000001">
    <property type="protein sequence ID" value="NYE73046.1"/>
    <property type="molecule type" value="Genomic_DNA"/>
</dbReference>
<dbReference type="EC" id="6.3.4.19" evidence="7"/>
<evidence type="ECO:0000256" key="4">
    <source>
        <dbReference type="ARBA" id="ARBA00022741"/>
    </source>
</evidence>
<dbReference type="SUPFAM" id="SSF82829">
    <property type="entry name" value="MesJ substrate recognition domain-like"/>
    <property type="match status" value="1"/>
</dbReference>
<dbReference type="GO" id="GO:0005524">
    <property type="term" value="F:ATP binding"/>
    <property type="evidence" value="ECO:0007669"/>
    <property type="project" value="UniProtKB-UniRule"/>
</dbReference>
<keyword evidence="4 7" id="KW-0547">Nucleotide-binding</keyword>
<dbReference type="CDD" id="cd01992">
    <property type="entry name" value="TilS_N"/>
    <property type="match status" value="1"/>
</dbReference>
<evidence type="ECO:0000259" key="9">
    <source>
        <dbReference type="Pfam" id="PF09179"/>
    </source>
</evidence>
<keyword evidence="5 7" id="KW-0067">ATP-binding</keyword>
<keyword evidence="11" id="KW-1185">Reference proteome</keyword>
<protein>
    <recommendedName>
        <fullName evidence="7">tRNA(Ile)-lysidine synthase</fullName>
        <ecNumber evidence="7">6.3.4.19</ecNumber>
    </recommendedName>
    <alternativeName>
        <fullName evidence="7">tRNA(Ile)-2-lysyl-cytidine synthase</fullName>
    </alternativeName>
    <alternativeName>
        <fullName evidence="7">tRNA(Ile)-lysidine synthetase</fullName>
    </alternativeName>
</protein>
<evidence type="ECO:0000256" key="6">
    <source>
        <dbReference type="ARBA" id="ARBA00048539"/>
    </source>
</evidence>
<comment type="similarity">
    <text evidence="7">Belongs to the tRNA(Ile)-lysidine synthase family.</text>
</comment>
<dbReference type="InterPro" id="IPR011063">
    <property type="entry name" value="TilS/TtcA_N"/>
</dbReference>
<dbReference type="NCBIfam" id="TIGR02432">
    <property type="entry name" value="lysidine_TilS_N"/>
    <property type="match status" value="1"/>
</dbReference>
<gene>
    <name evidence="7" type="primary">tilS</name>
    <name evidence="10" type="ORF">BKA15_004375</name>
</gene>
<comment type="subcellular location">
    <subcellularLocation>
        <location evidence="7">Cytoplasm</location>
    </subcellularLocation>
</comment>
<name>A0A7Y9I9Y1_9ACTN</name>
<dbReference type="PANTHER" id="PTHR43033:SF1">
    <property type="entry name" value="TRNA(ILE)-LYSIDINE SYNTHASE-RELATED"/>
    <property type="match status" value="1"/>
</dbReference>
<evidence type="ECO:0000256" key="1">
    <source>
        <dbReference type="ARBA" id="ARBA00022490"/>
    </source>
</evidence>
<dbReference type="GO" id="GO:0032267">
    <property type="term" value="F:tRNA(Ile)-lysidine synthase activity"/>
    <property type="evidence" value="ECO:0007669"/>
    <property type="project" value="UniProtKB-EC"/>
</dbReference>
<dbReference type="InterPro" id="IPR012094">
    <property type="entry name" value="tRNA_Ile_lys_synt"/>
</dbReference>
<feature type="domain" description="tRNA(Ile)-lysidine/2-thiocytidine synthase N-terminal" evidence="8">
    <location>
        <begin position="28"/>
        <end position="204"/>
    </location>
</feature>
<evidence type="ECO:0000256" key="5">
    <source>
        <dbReference type="ARBA" id="ARBA00022840"/>
    </source>
</evidence>
<dbReference type="InterPro" id="IPR012795">
    <property type="entry name" value="tRNA_Ile_lys_synt_N"/>
</dbReference>
<dbReference type="SUPFAM" id="SSF52402">
    <property type="entry name" value="Adenine nucleotide alpha hydrolases-like"/>
    <property type="match status" value="1"/>
</dbReference>
<evidence type="ECO:0000256" key="3">
    <source>
        <dbReference type="ARBA" id="ARBA00022694"/>
    </source>
</evidence>
<organism evidence="10 11">
    <name type="scientific">Microlunatus parietis</name>
    <dbReference type="NCBI Taxonomy" id="682979"/>
    <lineage>
        <taxon>Bacteria</taxon>
        <taxon>Bacillati</taxon>
        <taxon>Actinomycetota</taxon>
        <taxon>Actinomycetes</taxon>
        <taxon>Propionibacteriales</taxon>
        <taxon>Propionibacteriaceae</taxon>
        <taxon>Microlunatus</taxon>
    </lineage>
</organism>
<evidence type="ECO:0000313" key="11">
    <source>
        <dbReference type="Proteomes" id="UP000569914"/>
    </source>
</evidence>
<accession>A0A7Y9I9Y1</accession>
<keyword evidence="1 7" id="KW-0963">Cytoplasm</keyword>
<comment type="domain">
    <text evidence="7">The N-terminal region contains the highly conserved SGGXDS motif, predicted to be a P-loop motif involved in ATP binding.</text>
</comment>
<dbReference type="PANTHER" id="PTHR43033">
    <property type="entry name" value="TRNA(ILE)-LYSIDINE SYNTHASE-RELATED"/>
    <property type="match status" value="1"/>
</dbReference>
<feature type="binding site" evidence="7">
    <location>
        <begin position="33"/>
        <end position="38"/>
    </location>
    <ligand>
        <name>ATP</name>
        <dbReference type="ChEBI" id="CHEBI:30616"/>
    </ligand>
</feature>
<comment type="function">
    <text evidence="7">Ligates lysine onto the cytidine present at position 34 of the AUA codon-specific tRNA(Ile) that contains the anticodon CAU, in an ATP-dependent manner. Cytidine is converted to lysidine, thus changing the amino acid specificity of the tRNA from methionine to isoleucine.</text>
</comment>
<dbReference type="InterPro" id="IPR014729">
    <property type="entry name" value="Rossmann-like_a/b/a_fold"/>
</dbReference>
<dbReference type="Pfam" id="PF09179">
    <property type="entry name" value="TilS"/>
    <property type="match status" value="1"/>
</dbReference>
<dbReference type="Gene3D" id="1.20.59.20">
    <property type="match status" value="1"/>
</dbReference>